<comment type="caution">
    <text evidence="3">The sequence shown here is derived from an EMBL/GenBank/DDBJ whole genome shotgun (WGS) entry which is preliminary data.</text>
</comment>
<organism evidence="3 4">
    <name type="scientific">Didymodactylos carnosus</name>
    <dbReference type="NCBI Taxonomy" id="1234261"/>
    <lineage>
        <taxon>Eukaryota</taxon>
        <taxon>Metazoa</taxon>
        <taxon>Spiralia</taxon>
        <taxon>Gnathifera</taxon>
        <taxon>Rotifera</taxon>
        <taxon>Eurotatoria</taxon>
        <taxon>Bdelloidea</taxon>
        <taxon>Philodinida</taxon>
        <taxon>Philodinidae</taxon>
        <taxon>Didymodactylos</taxon>
    </lineage>
</organism>
<dbReference type="AlphaFoldDB" id="A0A8S2I678"/>
<evidence type="ECO:0000313" key="2">
    <source>
        <dbReference type="EMBL" id="CAF0924646.1"/>
    </source>
</evidence>
<dbReference type="Proteomes" id="UP000682733">
    <property type="component" value="Unassembled WGS sequence"/>
</dbReference>
<feature type="region of interest" description="Disordered" evidence="1">
    <location>
        <begin position="242"/>
        <end position="265"/>
    </location>
</feature>
<dbReference type="EMBL" id="CAJNOK010004060">
    <property type="protein sequence ID" value="CAF0924646.1"/>
    <property type="molecule type" value="Genomic_DNA"/>
</dbReference>
<evidence type="ECO:0000313" key="3">
    <source>
        <dbReference type="EMBL" id="CAF3701764.1"/>
    </source>
</evidence>
<gene>
    <name evidence="2" type="ORF">OVA965_LOCUS10812</name>
    <name evidence="3" type="ORF">TMI583_LOCUS10808</name>
</gene>
<accession>A0A8S2I678</accession>
<protein>
    <submittedName>
        <fullName evidence="3">Uncharacterized protein</fullName>
    </submittedName>
</protein>
<sequence>MNETVDSVRRFVTDQSSFAADKMSSIFASLRRRFGTNAGMNETDQLLLAINDARKIIRSYHNEMNANLLTVTSSYHYSIDRLEKYLHIAQQHYQRILLYEQQQNTNGRLNRRSSIREHHSKIELTDTIKVTNELRSLIEQTSNNKNTYSFFVGDDNNINNSSKDGEKYLNAYDTLNKNRNVVRSNPTLNEDISDSNGKIHRQKFRNSMRNMLKRQLTSTTRKVSKTKTPILGNDSYNHIYETLESSSPIKDETTTEISTPKPQEPSPKCVYLLPSSLVVLDHFTTNLYLAVNTSLNQILVVFGSTKIHTIKTYNTDGKKTGNDLILNYKYEDLHGYKLLCCALNNSNQYRIIVNEIRVYAKSPPLPQTTPITAIEDFRQTMKQRLLFFDDVGRYICVSKRIPVQNEIFCVEIDRNTTSIYVYDGELLLCLDRGWTVPVENAECIACGATFLVCLHMKTNQISVYNSTNGQFSYRWIISSSSVTHLQCIHLCVSKNDEIYVLTWNRDVSPSNNLILVFNEEGHLQREICIPNKITLNVHGKYEYTMTIGGGQQSHQNQFSTLMKRQQMKLKPAIPPVQLANSDSSLMWMQRPTHLVWGTPSRFPFAPQQNPWAFQRPPLNYSNPPPAGLGIYGGYDRMMMRHPQSDHSDPTMFRACFVAITDDGTLIVSNISDLGMDEDISQGSEIRLNRKIVFFHLGT</sequence>
<dbReference type="Proteomes" id="UP000677228">
    <property type="component" value="Unassembled WGS sequence"/>
</dbReference>
<reference evidence="3" key="1">
    <citation type="submission" date="2021-02" db="EMBL/GenBank/DDBJ databases">
        <authorList>
            <person name="Nowell W R."/>
        </authorList>
    </citation>
    <scope>NUCLEOTIDE SEQUENCE</scope>
</reference>
<proteinExistence type="predicted"/>
<name>A0A8S2I678_9BILA</name>
<dbReference type="EMBL" id="CAJOBA010004062">
    <property type="protein sequence ID" value="CAF3701764.1"/>
    <property type="molecule type" value="Genomic_DNA"/>
</dbReference>
<evidence type="ECO:0000313" key="4">
    <source>
        <dbReference type="Proteomes" id="UP000682733"/>
    </source>
</evidence>
<evidence type="ECO:0000256" key="1">
    <source>
        <dbReference type="SAM" id="MobiDB-lite"/>
    </source>
</evidence>